<dbReference type="InterPro" id="IPR050438">
    <property type="entry name" value="LMW_PTPase"/>
</dbReference>
<dbReference type="SMART" id="SM00226">
    <property type="entry name" value="LMWPc"/>
    <property type="match status" value="1"/>
</dbReference>
<evidence type="ECO:0000313" key="8">
    <source>
        <dbReference type="EMBL" id="EDW84574.1"/>
    </source>
</evidence>
<feature type="active site" description="Nucleophile" evidence="6">
    <location>
        <position position="7"/>
    </location>
</feature>
<keyword evidence="4 8" id="KW-0378">Hydrolase</keyword>
<dbReference type="KEGG" id="dwi:6650404"/>
<evidence type="ECO:0000256" key="4">
    <source>
        <dbReference type="ARBA" id="ARBA00022801"/>
    </source>
</evidence>
<keyword evidence="3" id="KW-0963">Cytoplasm</keyword>
<dbReference type="SMR" id="B4NH98"/>
<sequence length="160" mass="18493">MKILFVCLGNTCRSPMAESVMEHLIQKHQLHDWHTDSAGLRDWNVGREPQGRAQHLLQQHGLKSRHLSRLITSQDFYDFDYILGMDSENLKELQQMANSLRPQPHCKILLLGSFLERKEDEIIPDPYFSQGMGGFHSAYLQINESCEAFVKKHRDDNNGS</sequence>
<dbReference type="Pfam" id="PF01451">
    <property type="entry name" value="LMWPc"/>
    <property type="match status" value="1"/>
</dbReference>
<comment type="similarity">
    <text evidence="2">Belongs to the low molecular weight phosphotyrosine protein phosphatase family.</text>
</comment>
<organism evidence="8 9">
    <name type="scientific">Drosophila willistoni</name>
    <name type="common">Fruit fly</name>
    <dbReference type="NCBI Taxonomy" id="7260"/>
    <lineage>
        <taxon>Eukaryota</taxon>
        <taxon>Metazoa</taxon>
        <taxon>Ecdysozoa</taxon>
        <taxon>Arthropoda</taxon>
        <taxon>Hexapoda</taxon>
        <taxon>Insecta</taxon>
        <taxon>Pterygota</taxon>
        <taxon>Neoptera</taxon>
        <taxon>Endopterygota</taxon>
        <taxon>Diptera</taxon>
        <taxon>Brachycera</taxon>
        <taxon>Muscomorpha</taxon>
        <taxon>Ephydroidea</taxon>
        <taxon>Drosophilidae</taxon>
        <taxon>Drosophila</taxon>
        <taxon>Sophophora</taxon>
    </lineage>
</organism>
<dbReference type="AlphaFoldDB" id="B4NH98"/>
<dbReference type="PhylomeDB" id="B4NH98"/>
<keyword evidence="9" id="KW-1185">Reference proteome</keyword>
<dbReference type="Gene3D" id="3.40.50.2300">
    <property type="match status" value="1"/>
</dbReference>
<dbReference type="eggNOG" id="KOG3217">
    <property type="taxonomic scope" value="Eukaryota"/>
</dbReference>
<dbReference type="GO" id="GO:0004725">
    <property type="term" value="F:protein tyrosine phosphatase activity"/>
    <property type="evidence" value="ECO:0007669"/>
    <property type="project" value="InterPro"/>
</dbReference>
<comment type="subcellular location">
    <subcellularLocation>
        <location evidence="1">Cytoplasm</location>
    </subcellularLocation>
</comment>
<dbReference type="FunCoup" id="B4NH98">
    <property type="interactions" value="94"/>
</dbReference>
<evidence type="ECO:0000256" key="3">
    <source>
        <dbReference type="ARBA" id="ARBA00022490"/>
    </source>
</evidence>
<evidence type="ECO:0000256" key="5">
    <source>
        <dbReference type="ARBA" id="ARBA00022912"/>
    </source>
</evidence>
<evidence type="ECO:0000256" key="1">
    <source>
        <dbReference type="ARBA" id="ARBA00004496"/>
    </source>
</evidence>
<dbReference type="GO" id="GO:0005737">
    <property type="term" value="C:cytoplasm"/>
    <property type="evidence" value="ECO:0007669"/>
    <property type="project" value="UniProtKB-SubCell"/>
</dbReference>
<feature type="domain" description="Phosphotyrosine protein phosphatase I" evidence="7">
    <location>
        <begin position="1"/>
        <end position="152"/>
    </location>
</feature>
<name>B4NH98_DROWI</name>
<evidence type="ECO:0000256" key="6">
    <source>
        <dbReference type="PIRSR" id="PIRSR617867-1"/>
    </source>
</evidence>
<reference evidence="8 9" key="1">
    <citation type="journal article" date="2007" name="Nature">
        <title>Evolution of genes and genomes on the Drosophila phylogeny.</title>
        <authorList>
            <consortium name="Drosophila 12 Genomes Consortium"/>
            <person name="Clark A.G."/>
            <person name="Eisen M.B."/>
            <person name="Smith D.R."/>
            <person name="Bergman C.M."/>
            <person name="Oliver B."/>
            <person name="Markow T.A."/>
            <person name="Kaufman T.C."/>
            <person name="Kellis M."/>
            <person name="Gelbart W."/>
            <person name="Iyer V.N."/>
            <person name="Pollard D.A."/>
            <person name="Sackton T.B."/>
            <person name="Larracuente A.M."/>
            <person name="Singh N.D."/>
            <person name="Abad J.P."/>
            <person name="Abt D.N."/>
            <person name="Adryan B."/>
            <person name="Aguade M."/>
            <person name="Akashi H."/>
            <person name="Anderson W.W."/>
            <person name="Aquadro C.F."/>
            <person name="Ardell D.H."/>
            <person name="Arguello R."/>
            <person name="Artieri C.G."/>
            <person name="Barbash D.A."/>
            <person name="Barker D."/>
            <person name="Barsanti P."/>
            <person name="Batterham P."/>
            <person name="Batzoglou S."/>
            <person name="Begun D."/>
            <person name="Bhutkar A."/>
            <person name="Blanco E."/>
            <person name="Bosak S.A."/>
            <person name="Bradley R.K."/>
            <person name="Brand A.D."/>
            <person name="Brent M.R."/>
            <person name="Brooks A.N."/>
            <person name="Brown R.H."/>
            <person name="Butlin R.K."/>
            <person name="Caggese C."/>
            <person name="Calvi B.R."/>
            <person name="Bernardo de Carvalho A."/>
            <person name="Caspi A."/>
            <person name="Castrezana S."/>
            <person name="Celniker S.E."/>
            <person name="Chang J.L."/>
            <person name="Chapple C."/>
            <person name="Chatterji S."/>
            <person name="Chinwalla A."/>
            <person name="Civetta A."/>
            <person name="Clifton S.W."/>
            <person name="Comeron J.M."/>
            <person name="Costello J.C."/>
            <person name="Coyne J.A."/>
            <person name="Daub J."/>
            <person name="David R.G."/>
            <person name="Delcher A.L."/>
            <person name="Delehaunty K."/>
            <person name="Do C.B."/>
            <person name="Ebling H."/>
            <person name="Edwards K."/>
            <person name="Eickbush T."/>
            <person name="Evans J.D."/>
            <person name="Filipski A."/>
            <person name="Findeiss S."/>
            <person name="Freyhult E."/>
            <person name="Fulton L."/>
            <person name="Fulton R."/>
            <person name="Garcia A.C."/>
            <person name="Gardiner A."/>
            <person name="Garfield D.A."/>
            <person name="Garvin B.E."/>
            <person name="Gibson G."/>
            <person name="Gilbert D."/>
            <person name="Gnerre S."/>
            <person name="Godfrey J."/>
            <person name="Good R."/>
            <person name="Gotea V."/>
            <person name="Gravely B."/>
            <person name="Greenberg A.J."/>
            <person name="Griffiths-Jones S."/>
            <person name="Gross S."/>
            <person name="Guigo R."/>
            <person name="Gustafson E.A."/>
            <person name="Haerty W."/>
            <person name="Hahn M.W."/>
            <person name="Halligan D.L."/>
            <person name="Halpern A.L."/>
            <person name="Halter G.M."/>
            <person name="Han M.V."/>
            <person name="Heger A."/>
            <person name="Hillier L."/>
            <person name="Hinrichs A.S."/>
            <person name="Holmes I."/>
            <person name="Hoskins R.A."/>
            <person name="Hubisz M.J."/>
            <person name="Hultmark D."/>
            <person name="Huntley M.A."/>
            <person name="Jaffe D.B."/>
            <person name="Jagadeeshan S."/>
            <person name="Jeck W.R."/>
            <person name="Johnson J."/>
            <person name="Jones C.D."/>
            <person name="Jordan W.C."/>
            <person name="Karpen G.H."/>
            <person name="Kataoka E."/>
            <person name="Keightley P.D."/>
            <person name="Kheradpour P."/>
            <person name="Kirkness E.F."/>
            <person name="Koerich L.B."/>
            <person name="Kristiansen K."/>
            <person name="Kudrna D."/>
            <person name="Kulathinal R.J."/>
            <person name="Kumar S."/>
            <person name="Kwok R."/>
            <person name="Lander E."/>
            <person name="Langley C.H."/>
            <person name="Lapoint R."/>
            <person name="Lazzaro B.P."/>
            <person name="Lee S.J."/>
            <person name="Levesque L."/>
            <person name="Li R."/>
            <person name="Lin C.F."/>
            <person name="Lin M.F."/>
            <person name="Lindblad-Toh K."/>
            <person name="Llopart A."/>
            <person name="Long M."/>
            <person name="Low L."/>
            <person name="Lozovsky E."/>
            <person name="Lu J."/>
            <person name="Luo M."/>
            <person name="Machado C.A."/>
            <person name="Makalowski W."/>
            <person name="Marzo M."/>
            <person name="Matsuda M."/>
            <person name="Matzkin L."/>
            <person name="McAllister B."/>
            <person name="McBride C.S."/>
            <person name="McKernan B."/>
            <person name="McKernan K."/>
            <person name="Mendez-Lago M."/>
            <person name="Minx P."/>
            <person name="Mollenhauer M.U."/>
            <person name="Montooth K."/>
            <person name="Mount S.M."/>
            <person name="Mu X."/>
            <person name="Myers E."/>
            <person name="Negre B."/>
            <person name="Newfeld S."/>
            <person name="Nielsen R."/>
            <person name="Noor M.A."/>
            <person name="O'Grady P."/>
            <person name="Pachter L."/>
            <person name="Papaceit M."/>
            <person name="Parisi M.J."/>
            <person name="Parisi M."/>
            <person name="Parts L."/>
            <person name="Pedersen J.S."/>
            <person name="Pesole G."/>
            <person name="Phillippy A.M."/>
            <person name="Ponting C.P."/>
            <person name="Pop M."/>
            <person name="Porcelli D."/>
            <person name="Powell J.R."/>
            <person name="Prohaska S."/>
            <person name="Pruitt K."/>
            <person name="Puig M."/>
            <person name="Quesneville H."/>
            <person name="Ram K.R."/>
            <person name="Rand D."/>
            <person name="Rasmussen M.D."/>
            <person name="Reed L.K."/>
            <person name="Reenan R."/>
            <person name="Reily A."/>
            <person name="Remington K.A."/>
            <person name="Rieger T.T."/>
            <person name="Ritchie M.G."/>
            <person name="Robin C."/>
            <person name="Rogers Y.H."/>
            <person name="Rohde C."/>
            <person name="Rozas J."/>
            <person name="Rubenfield M.J."/>
            <person name="Ruiz A."/>
            <person name="Russo S."/>
            <person name="Salzberg S.L."/>
            <person name="Sanchez-Gracia A."/>
            <person name="Saranga D.J."/>
            <person name="Sato H."/>
            <person name="Schaeffer S.W."/>
            <person name="Schatz M.C."/>
            <person name="Schlenke T."/>
            <person name="Schwartz R."/>
            <person name="Segarra C."/>
            <person name="Singh R.S."/>
            <person name="Sirot L."/>
            <person name="Sirota M."/>
            <person name="Sisneros N.B."/>
            <person name="Smith C.D."/>
            <person name="Smith T.F."/>
            <person name="Spieth J."/>
            <person name="Stage D.E."/>
            <person name="Stark A."/>
            <person name="Stephan W."/>
            <person name="Strausberg R.L."/>
            <person name="Strempel S."/>
            <person name="Sturgill D."/>
            <person name="Sutton G."/>
            <person name="Sutton G.G."/>
            <person name="Tao W."/>
            <person name="Teichmann S."/>
            <person name="Tobari Y.N."/>
            <person name="Tomimura Y."/>
            <person name="Tsolas J.M."/>
            <person name="Valente V.L."/>
            <person name="Venter E."/>
            <person name="Venter J.C."/>
            <person name="Vicario S."/>
            <person name="Vieira F.G."/>
            <person name="Vilella A.J."/>
            <person name="Villasante A."/>
            <person name="Walenz B."/>
            <person name="Wang J."/>
            <person name="Wasserman M."/>
            <person name="Watts T."/>
            <person name="Wilson D."/>
            <person name="Wilson R.K."/>
            <person name="Wing R.A."/>
            <person name="Wolfner M.F."/>
            <person name="Wong A."/>
            <person name="Wong G.K."/>
            <person name="Wu C.I."/>
            <person name="Wu G."/>
            <person name="Yamamoto D."/>
            <person name="Yang H.P."/>
            <person name="Yang S.P."/>
            <person name="Yorke J.A."/>
            <person name="Yoshida K."/>
            <person name="Zdobnov E."/>
            <person name="Zhang P."/>
            <person name="Zhang Y."/>
            <person name="Zimin A.V."/>
            <person name="Baldwin J."/>
            <person name="Abdouelleil A."/>
            <person name="Abdulkadir J."/>
            <person name="Abebe A."/>
            <person name="Abera B."/>
            <person name="Abreu J."/>
            <person name="Acer S.C."/>
            <person name="Aftuck L."/>
            <person name="Alexander A."/>
            <person name="An P."/>
            <person name="Anderson E."/>
            <person name="Anderson S."/>
            <person name="Arachi H."/>
            <person name="Azer M."/>
            <person name="Bachantsang P."/>
            <person name="Barry A."/>
            <person name="Bayul T."/>
            <person name="Berlin A."/>
            <person name="Bessette D."/>
            <person name="Bloom T."/>
            <person name="Blye J."/>
            <person name="Boguslavskiy L."/>
            <person name="Bonnet C."/>
            <person name="Boukhgalter B."/>
            <person name="Bourzgui I."/>
            <person name="Brown A."/>
            <person name="Cahill P."/>
            <person name="Channer S."/>
            <person name="Cheshatsang Y."/>
            <person name="Chuda L."/>
            <person name="Citroen M."/>
            <person name="Collymore A."/>
            <person name="Cooke P."/>
            <person name="Costello M."/>
            <person name="D'Aco K."/>
            <person name="Daza R."/>
            <person name="De Haan G."/>
            <person name="DeGray S."/>
            <person name="DeMaso C."/>
            <person name="Dhargay N."/>
            <person name="Dooley K."/>
            <person name="Dooley E."/>
            <person name="Doricent M."/>
            <person name="Dorje P."/>
            <person name="Dorjee K."/>
            <person name="Dupes A."/>
            <person name="Elong R."/>
            <person name="Falk J."/>
            <person name="Farina A."/>
            <person name="Faro S."/>
            <person name="Ferguson D."/>
            <person name="Fisher S."/>
            <person name="Foley C.D."/>
            <person name="Franke A."/>
            <person name="Friedrich D."/>
            <person name="Gadbois L."/>
            <person name="Gearin G."/>
            <person name="Gearin C.R."/>
            <person name="Giannoukos G."/>
            <person name="Goode T."/>
            <person name="Graham J."/>
            <person name="Grandbois E."/>
            <person name="Grewal S."/>
            <person name="Gyaltsen K."/>
            <person name="Hafez N."/>
            <person name="Hagos B."/>
            <person name="Hall J."/>
            <person name="Henson C."/>
            <person name="Hollinger A."/>
            <person name="Honan T."/>
            <person name="Huard M.D."/>
            <person name="Hughes L."/>
            <person name="Hurhula B."/>
            <person name="Husby M.E."/>
            <person name="Kamat A."/>
            <person name="Kanga B."/>
            <person name="Kashin S."/>
            <person name="Khazanovich D."/>
            <person name="Kisner P."/>
            <person name="Lance K."/>
            <person name="Lara M."/>
            <person name="Lee W."/>
            <person name="Lennon N."/>
            <person name="Letendre F."/>
            <person name="LeVine R."/>
            <person name="Lipovsky A."/>
            <person name="Liu X."/>
            <person name="Liu J."/>
            <person name="Liu S."/>
            <person name="Lokyitsang T."/>
            <person name="Lokyitsang Y."/>
            <person name="Lubonja R."/>
            <person name="Lui A."/>
            <person name="MacDonald P."/>
            <person name="Magnisalis V."/>
            <person name="Maru K."/>
            <person name="Matthews C."/>
            <person name="McCusker W."/>
            <person name="McDonough S."/>
            <person name="Mehta T."/>
            <person name="Meldrim J."/>
            <person name="Meneus L."/>
            <person name="Mihai O."/>
            <person name="Mihalev A."/>
            <person name="Mihova T."/>
            <person name="Mittelman R."/>
            <person name="Mlenga V."/>
            <person name="Montmayeur A."/>
            <person name="Mulrain L."/>
            <person name="Navidi A."/>
            <person name="Naylor J."/>
            <person name="Negash T."/>
            <person name="Nguyen T."/>
            <person name="Nguyen N."/>
            <person name="Nicol R."/>
            <person name="Norbu C."/>
            <person name="Norbu N."/>
            <person name="Novod N."/>
            <person name="O'Neill B."/>
            <person name="Osman S."/>
            <person name="Markiewicz E."/>
            <person name="Oyono O.L."/>
            <person name="Patti C."/>
            <person name="Phunkhang P."/>
            <person name="Pierre F."/>
            <person name="Priest M."/>
            <person name="Raghuraman S."/>
            <person name="Rege F."/>
            <person name="Reyes R."/>
            <person name="Rise C."/>
            <person name="Rogov P."/>
            <person name="Ross K."/>
            <person name="Ryan E."/>
            <person name="Settipalli S."/>
            <person name="Shea T."/>
            <person name="Sherpa N."/>
            <person name="Shi L."/>
            <person name="Shih D."/>
            <person name="Sparrow T."/>
            <person name="Spaulding J."/>
            <person name="Stalker J."/>
            <person name="Stange-Thomann N."/>
            <person name="Stavropoulos S."/>
            <person name="Stone C."/>
            <person name="Strader C."/>
            <person name="Tesfaye S."/>
            <person name="Thomson T."/>
            <person name="Thoulutsang Y."/>
            <person name="Thoulutsang D."/>
            <person name="Topham K."/>
            <person name="Topping I."/>
            <person name="Tsamla T."/>
            <person name="Vassiliev H."/>
            <person name="Vo A."/>
            <person name="Wangchuk T."/>
            <person name="Wangdi T."/>
            <person name="Weiand M."/>
            <person name="Wilkinson J."/>
            <person name="Wilson A."/>
            <person name="Yadav S."/>
            <person name="Young G."/>
            <person name="Yu Q."/>
            <person name="Zembek L."/>
            <person name="Zhong D."/>
            <person name="Zimmer A."/>
            <person name="Zwirko Z."/>
            <person name="Jaffe D.B."/>
            <person name="Alvarez P."/>
            <person name="Brockman W."/>
            <person name="Butler J."/>
            <person name="Chin C."/>
            <person name="Gnerre S."/>
            <person name="Grabherr M."/>
            <person name="Kleber M."/>
            <person name="Mauceli E."/>
            <person name="MacCallum I."/>
        </authorList>
    </citation>
    <scope>NUCLEOTIDE SEQUENCE [LARGE SCALE GENOMIC DNA]</scope>
    <source>
        <strain evidence="9">Tucson 14030-0811.24</strain>
    </source>
</reference>
<evidence type="ECO:0000259" key="7">
    <source>
        <dbReference type="SMART" id="SM00226"/>
    </source>
</evidence>
<dbReference type="PANTHER" id="PTHR11717:SF29">
    <property type="entry name" value="ACID PHOSPHATASE"/>
    <property type="match status" value="1"/>
</dbReference>
<dbReference type="PRINTS" id="PR00719">
    <property type="entry name" value="LMWPTPASE"/>
</dbReference>
<accession>B4NH98</accession>
<dbReference type="Proteomes" id="UP000007798">
    <property type="component" value="Unassembled WGS sequence"/>
</dbReference>
<keyword evidence="5" id="KW-0904">Protein phosphatase</keyword>
<evidence type="ECO:0000313" key="9">
    <source>
        <dbReference type="Proteomes" id="UP000007798"/>
    </source>
</evidence>
<dbReference type="FunFam" id="3.40.50.2300:FF:000105">
    <property type="entry name" value="Low molecular weight phosphotyrosine protein"/>
    <property type="match status" value="1"/>
</dbReference>
<dbReference type="STRING" id="7260.B4NH98"/>
<dbReference type="SUPFAM" id="SSF52788">
    <property type="entry name" value="Phosphotyrosine protein phosphatases I"/>
    <property type="match status" value="1"/>
</dbReference>
<feature type="active site" description="Proton donor" evidence="6">
    <location>
        <position position="125"/>
    </location>
</feature>
<dbReference type="OMA" id="FYDFDYI"/>
<proteinExistence type="inferred from homology"/>
<evidence type="ECO:0000256" key="2">
    <source>
        <dbReference type="ARBA" id="ARBA00011063"/>
    </source>
</evidence>
<gene>
    <name evidence="8" type="primary">Dwil\GK13064</name>
    <name evidence="8" type="ORF">Dwil_GK13064</name>
</gene>
<dbReference type="EMBL" id="CH964272">
    <property type="protein sequence ID" value="EDW84574.1"/>
    <property type="molecule type" value="Genomic_DNA"/>
</dbReference>
<dbReference type="InterPro" id="IPR023485">
    <property type="entry name" value="Ptyr_pPase"/>
</dbReference>
<dbReference type="PANTHER" id="PTHR11717">
    <property type="entry name" value="LOW MOLECULAR WEIGHT PROTEIN TYROSINE PHOSPHATASE"/>
    <property type="match status" value="1"/>
</dbReference>
<dbReference type="CDD" id="cd16343">
    <property type="entry name" value="LMWPTP"/>
    <property type="match status" value="1"/>
</dbReference>
<feature type="active site" description="Nucleophile" evidence="6">
    <location>
        <position position="13"/>
    </location>
</feature>
<dbReference type="InterPro" id="IPR036196">
    <property type="entry name" value="Ptyr_pPase_sf"/>
</dbReference>
<dbReference type="HOGENOM" id="CLU_071415_2_0_1"/>
<protein>
    <recommendedName>
        <fullName evidence="7">Phosphotyrosine protein phosphatase I domain-containing protein</fullName>
    </recommendedName>
</protein>
<dbReference type="InterPro" id="IPR017867">
    <property type="entry name" value="Tyr_phospatase_low_mol_wt"/>
</dbReference>
<dbReference type="InParanoid" id="B4NH98"/>
<dbReference type="OrthoDB" id="3388at2759"/>